<sequence>MTREWHHVLPDPNQPLQDKRIGERRSPWPTVIYTRHERRKHPDRRKMSR</sequence>
<feature type="compositionally biased region" description="Basic residues" evidence="1">
    <location>
        <begin position="36"/>
        <end position="49"/>
    </location>
</feature>
<dbReference type="Proteomes" id="UP000575898">
    <property type="component" value="Unassembled WGS sequence"/>
</dbReference>
<evidence type="ECO:0000256" key="1">
    <source>
        <dbReference type="SAM" id="MobiDB-lite"/>
    </source>
</evidence>
<gene>
    <name evidence="2" type="ORF">HNQ59_000628</name>
</gene>
<proteinExistence type="predicted"/>
<comment type="caution">
    <text evidence="2">The sequence shown here is derived from an EMBL/GenBank/DDBJ whole genome shotgun (WGS) entry which is preliminary data.</text>
</comment>
<protein>
    <submittedName>
        <fullName evidence="2">Uncharacterized protein</fullName>
    </submittedName>
</protein>
<organism evidence="2 3">
    <name type="scientific">Chitinivorax tropicus</name>
    <dbReference type="NCBI Taxonomy" id="714531"/>
    <lineage>
        <taxon>Bacteria</taxon>
        <taxon>Pseudomonadati</taxon>
        <taxon>Pseudomonadota</taxon>
        <taxon>Betaproteobacteria</taxon>
        <taxon>Chitinivorax</taxon>
    </lineage>
</organism>
<reference evidence="2 3" key="1">
    <citation type="submission" date="2020-08" db="EMBL/GenBank/DDBJ databases">
        <title>Genomic Encyclopedia of Type Strains, Phase IV (KMG-IV): sequencing the most valuable type-strain genomes for metagenomic binning, comparative biology and taxonomic classification.</title>
        <authorList>
            <person name="Goeker M."/>
        </authorList>
    </citation>
    <scope>NUCLEOTIDE SEQUENCE [LARGE SCALE GENOMIC DNA]</scope>
    <source>
        <strain evidence="2 3">DSM 27165</strain>
    </source>
</reference>
<feature type="compositionally biased region" description="Basic and acidic residues" evidence="1">
    <location>
        <begin position="17"/>
        <end position="26"/>
    </location>
</feature>
<evidence type="ECO:0000313" key="3">
    <source>
        <dbReference type="Proteomes" id="UP000575898"/>
    </source>
</evidence>
<keyword evidence="3" id="KW-1185">Reference proteome</keyword>
<feature type="region of interest" description="Disordered" evidence="1">
    <location>
        <begin position="1"/>
        <end position="49"/>
    </location>
</feature>
<name>A0A840MDI0_9PROT</name>
<dbReference type="EMBL" id="JACHHY010000003">
    <property type="protein sequence ID" value="MBB5017364.1"/>
    <property type="molecule type" value="Genomic_DNA"/>
</dbReference>
<dbReference type="RefSeq" id="WP_184035043.1">
    <property type="nucleotide sequence ID" value="NZ_JACHHY010000003.1"/>
</dbReference>
<dbReference type="AlphaFoldDB" id="A0A840MDI0"/>
<evidence type="ECO:0000313" key="2">
    <source>
        <dbReference type="EMBL" id="MBB5017364.1"/>
    </source>
</evidence>
<accession>A0A840MDI0</accession>